<keyword evidence="1" id="KW-0472">Membrane</keyword>
<keyword evidence="1" id="KW-0812">Transmembrane</keyword>
<protein>
    <submittedName>
        <fullName evidence="2">(rape) hypothetical protein</fullName>
    </submittedName>
</protein>
<organism evidence="2">
    <name type="scientific">Brassica napus</name>
    <name type="common">Rape</name>
    <dbReference type="NCBI Taxonomy" id="3708"/>
    <lineage>
        <taxon>Eukaryota</taxon>
        <taxon>Viridiplantae</taxon>
        <taxon>Streptophyta</taxon>
        <taxon>Embryophyta</taxon>
        <taxon>Tracheophyta</taxon>
        <taxon>Spermatophyta</taxon>
        <taxon>Magnoliopsida</taxon>
        <taxon>eudicotyledons</taxon>
        <taxon>Gunneridae</taxon>
        <taxon>Pentapetalae</taxon>
        <taxon>rosids</taxon>
        <taxon>malvids</taxon>
        <taxon>Brassicales</taxon>
        <taxon>Brassicaceae</taxon>
        <taxon>Brassiceae</taxon>
        <taxon>Brassica</taxon>
    </lineage>
</organism>
<feature type="transmembrane region" description="Helical" evidence="1">
    <location>
        <begin position="20"/>
        <end position="41"/>
    </location>
</feature>
<dbReference type="AlphaFoldDB" id="A0A816YVW9"/>
<evidence type="ECO:0000313" key="2">
    <source>
        <dbReference type="EMBL" id="CAF2171231.1"/>
    </source>
</evidence>
<evidence type="ECO:0000256" key="1">
    <source>
        <dbReference type="SAM" id="Phobius"/>
    </source>
</evidence>
<proteinExistence type="predicted"/>
<name>A0A816YVW9_BRANA</name>
<keyword evidence="1" id="KW-1133">Transmembrane helix</keyword>
<gene>
    <name evidence="2" type="ORF">DARMORV10_A07P22980.1</name>
</gene>
<dbReference type="Proteomes" id="UP001295469">
    <property type="component" value="Chromosome A07"/>
</dbReference>
<reference evidence="2" key="1">
    <citation type="submission" date="2021-01" db="EMBL/GenBank/DDBJ databases">
        <authorList>
            <consortium name="Genoscope - CEA"/>
            <person name="William W."/>
        </authorList>
    </citation>
    <scope>NUCLEOTIDE SEQUENCE</scope>
</reference>
<sequence length="63" mass="6910">MASSASVVDSLAPAVHLLLRWLLAFGYVITPSSPVLIVASLREFSRVDRSLLLLIPLSHHLLF</sequence>
<dbReference type="EMBL" id="HG994361">
    <property type="protein sequence ID" value="CAF2171231.1"/>
    <property type="molecule type" value="Genomic_DNA"/>
</dbReference>
<accession>A0A816YVW9</accession>